<gene>
    <name evidence="17" type="ORF">F0562_019985</name>
</gene>
<dbReference type="GO" id="GO:0034440">
    <property type="term" value="P:lipid oxidation"/>
    <property type="evidence" value="ECO:0007669"/>
    <property type="project" value="InterPro"/>
</dbReference>
<dbReference type="PROSITE" id="PS00711">
    <property type="entry name" value="LIPOXYGENASE_1"/>
    <property type="match status" value="1"/>
</dbReference>
<dbReference type="InterPro" id="IPR036392">
    <property type="entry name" value="PLAT/LH2_dom_sf"/>
</dbReference>
<dbReference type="Gene3D" id="1.20.245.10">
    <property type="entry name" value="Lipoxygenase-1, Domain 5"/>
    <property type="match status" value="1"/>
</dbReference>
<keyword evidence="5 14" id="KW-0925">Oxylipin biosynthesis</keyword>
<evidence type="ECO:0000256" key="8">
    <source>
        <dbReference type="ARBA" id="ARBA00023002"/>
    </source>
</evidence>
<dbReference type="InterPro" id="IPR036226">
    <property type="entry name" value="LipOase_C_sf"/>
</dbReference>
<evidence type="ECO:0000259" key="16">
    <source>
        <dbReference type="PROSITE" id="PS51393"/>
    </source>
</evidence>
<dbReference type="Proteomes" id="UP000325577">
    <property type="component" value="Linkage Group LG10"/>
</dbReference>
<evidence type="ECO:0000256" key="2">
    <source>
        <dbReference type="ARBA" id="ARBA00009419"/>
    </source>
</evidence>
<dbReference type="PROSITE" id="PS00081">
    <property type="entry name" value="LIPOXYGENASE_2"/>
    <property type="match status" value="1"/>
</dbReference>
<dbReference type="InterPro" id="IPR042057">
    <property type="entry name" value="Lipoxy_PLAT/LH2"/>
</dbReference>
<dbReference type="Gene3D" id="4.10.372.10">
    <property type="entry name" value="Lipoxygenase-1, Domain 3"/>
    <property type="match status" value="1"/>
</dbReference>
<evidence type="ECO:0000313" key="17">
    <source>
        <dbReference type="EMBL" id="KAA8545126.1"/>
    </source>
</evidence>
<dbReference type="Gene3D" id="4.10.375.10">
    <property type="entry name" value="Lipoxygenase-1, Domain 2"/>
    <property type="match status" value="1"/>
</dbReference>
<protein>
    <recommendedName>
        <fullName evidence="14">Lipoxygenase</fullName>
        <ecNumber evidence="14">1.13.11.-</ecNumber>
    </recommendedName>
</protein>
<dbReference type="Gene3D" id="3.10.450.60">
    <property type="match status" value="1"/>
</dbReference>
<dbReference type="InterPro" id="IPR001246">
    <property type="entry name" value="LipOase_plant"/>
</dbReference>
<evidence type="ECO:0000259" key="15">
    <source>
        <dbReference type="PROSITE" id="PS50095"/>
    </source>
</evidence>
<dbReference type="SUPFAM" id="SSF48484">
    <property type="entry name" value="Lipoxigenase"/>
    <property type="match status" value="1"/>
</dbReference>
<evidence type="ECO:0000256" key="10">
    <source>
        <dbReference type="ARBA" id="ARBA00023098"/>
    </source>
</evidence>
<proteinExistence type="inferred from homology"/>
<dbReference type="Gene3D" id="2.60.60.20">
    <property type="entry name" value="PLAT/LH2 domain"/>
    <property type="match status" value="1"/>
</dbReference>
<keyword evidence="11 14" id="KW-0275">Fatty acid biosynthesis</keyword>
<dbReference type="FunFam" id="1.20.245.10:FF:000002">
    <property type="entry name" value="Lipoxygenase"/>
    <property type="match status" value="1"/>
</dbReference>
<reference evidence="17 18" key="1">
    <citation type="submission" date="2019-09" db="EMBL/GenBank/DDBJ databases">
        <title>A chromosome-level genome assembly of the Chinese tupelo Nyssa sinensis.</title>
        <authorList>
            <person name="Yang X."/>
            <person name="Kang M."/>
            <person name="Yang Y."/>
            <person name="Xiong H."/>
            <person name="Wang M."/>
            <person name="Zhang Z."/>
            <person name="Wang Z."/>
            <person name="Wu H."/>
            <person name="Ma T."/>
            <person name="Liu J."/>
            <person name="Xi Z."/>
        </authorList>
    </citation>
    <scope>NUCLEOTIDE SEQUENCE [LARGE SCALE GENOMIC DNA]</scope>
    <source>
        <strain evidence="17">J267</strain>
        <tissue evidence="17">Leaf</tissue>
    </source>
</reference>
<evidence type="ECO:0000256" key="12">
    <source>
        <dbReference type="PROSITE-ProRule" id="PRU00152"/>
    </source>
</evidence>
<keyword evidence="10" id="KW-0443">Lipid metabolism</keyword>
<dbReference type="InterPro" id="IPR020833">
    <property type="entry name" value="LipOase_Fe_BS"/>
</dbReference>
<dbReference type="OrthoDB" id="407298at2759"/>
<dbReference type="InterPro" id="IPR000907">
    <property type="entry name" value="LipOase"/>
</dbReference>
<dbReference type="SUPFAM" id="SSF49723">
    <property type="entry name" value="Lipase/lipooxygenase domain (PLAT/LH2 domain)"/>
    <property type="match status" value="1"/>
</dbReference>
<organism evidence="17 18">
    <name type="scientific">Nyssa sinensis</name>
    <dbReference type="NCBI Taxonomy" id="561372"/>
    <lineage>
        <taxon>Eukaryota</taxon>
        <taxon>Viridiplantae</taxon>
        <taxon>Streptophyta</taxon>
        <taxon>Embryophyta</taxon>
        <taxon>Tracheophyta</taxon>
        <taxon>Spermatophyta</taxon>
        <taxon>Magnoliopsida</taxon>
        <taxon>eudicotyledons</taxon>
        <taxon>Gunneridae</taxon>
        <taxon>Pentapetalae</taxon>
        <taxon>asterids</taxon>
        <taxon>Cornales</taxon>
        <taxon>Nyssaceae</taxon>
        <taxon>Nyssa</taxon>
    </lineage>
</organism>
<dbReference type="InterPro" id="IPR020834">
    <property type="entry name" value="LipOase_CS"/>
</dbReference>
<dbReference type="GO" id="GO:0016702">
    <property type="term" value="F:oxidoreductase activity, acting on single donors with incorporation of molecular oxygen, incorporation of two atoms of oxygen"/>
    <property type="evidence" value="ECO:0007669"/>
    <property type="project" value="InterPro"/>
</dbReference>
<dbReference type="SMART" id="SM00308">
    <property type="entry name" value="LH2"/>
    <property type="match status" value="1"/>
</dbReference>
<keyword evidence="3 14" id="KW-0444">Lipid biosynthesis</keyword>
<dbReference type="PROSITE" id="PS51393">
    <property type="entry name" value="LIPOXYGENASE_3"/>
    <property type="match status" value="1"/>
</dbReference>
<evidence type="ECO:0000256" key="11">
    <source>
        <dbReference type="ARBA" id="ARBA00023160"/>
    </source>
</evidence>
<comment type="similarity">
    <text evidence="2 13">Belongs to the lipoxygenase family.</text>
</comment>
<evidence type="ECO:0000256" key="6">
    <source>
        <dbReference type="ARBA" id="ARBA00022832"/>
    </source>
</evidence>
<dbReference type="AlphaFoldDB" id="A0A5J5BRB4"/>
<dbReference type="CDD" id="cd01751">
    <property type="entry name" value="PLAT_LH2"/>
    <property type="match status" value="1"/>
</dbReference>
<evidence type="ECO:0000256" key="4">
    <source>
        <dbReference type="ARBA" id="ARBA00022723"/>
    </source>
</evidence>
<dbReference type="FunFam" id="3.10.450.60:FF:000002">
    <property type="entry name" value="Lipoxygenase"/>
    <property type="match status" value="1"/>
</dbReference>
<dbReference type="EMBL" id="CM018033">
    <property type="protein sequence ID" value="KAA8545126.1"/>
    <property type="molecule type" value="Genomic_DNA"/>
</dbReference>
<comment type="pathway">
    <text evidence="14">Lipid metabolism; oxylipin biosynthesis.</text>
</comment>
<evidence type="ECO:0000256" key="1">
    <source>
        <dbReference type="ARBA" id="ARBA00001962"/>
    </source>
</evidence>
<dbReference type="PRINTS" id="PR00087">
    <property type="entry name" value="LIPOXYGENASE"/>
</dbReference>
<comment type="cofactor">
    <cofactor evidence="1 13">
        <name>Fe cation</name>
        <dbReference type="ChEBI" id="CHEBI:24875"/>
    </cofactor>
</comment>
<keyword evidence="18" id="KW-1185">Reference proteome</keyword>
<dbReference type="PRINTS" id="PR00468">
    <property type="entry name" value="PLTLPOXGNASE"/>
</dbReference>
<dbReference type="GO" id="GO:0046872">
    <property type="term" value="F:metal ion binding"/>
    <property type="evidence" value="ECO:0007669"/>
    <property type="project" value="UniProtKB-UniRule"/>
</dbReference>
<evidence type="ECO:0000256" key="3">
    <source>
        <dbReference type="ARBA" id="ARBA00022516"/>
    </source>
</evidence>
<accession>A0A5J5BRB4</accession>
<dbReference type="PANTHER" id="PTHR11771">
    <property type="entry name" value="LIPOXYGENASE"/>
    <property type="match status" value="1"/>
</dbReference>
<evidence type="ECO:0000256" key="5">
    <source>
        <dbReference type="ARBA" id="ARBA00022767"/>
    </source>
</evidence>
<dbReference type="InterPro" id="IPR001024">
    <property type="entry name" value="PLAT/LH2_dom"/>
</dbReference>
<comment type="caution">
    <text evidence="12">Lacks conserved residue(s) required for the propagation of feature annotation.</text>
</comment>
<evidence type="ECO:0000313" key="18">
    <source>
        <dbReference type="Proteomes" id="UP000325577"/>
    </source>
</evidence>
<evidence type="ECO:0000256" key="7">
    <source>
        <dbReference type="ARBA" id="ARBA00022964"/>
    </source>
</evidence>
<keyword evidence="6" id="KW-0276">Fatty acid metabolism</keyword>
<name>A0A5J5BRB4_9ASTE</name>
<keyword evidence="9 13" id="KW-0408">Iron</keyword>
<dbReference type="Pfam" id="PF00305">
    <property type="entry name" value="Lipoxygenase"/>
    <property type="match status" value="1"/>
</dbReference>
<comment type="function">
    <text evidence="14">Plant lipoxygenase may be involved in a number of diverse aspects of plant physiology including growth and development, pest resistance, and senescence or responses to wounding.</text>
</comment>
<dbReference type="InterPro" id="IPR013819">
    <property type="entry name" value="LipOase_C"/>
</dbReference>
<dbReference type="InterPro" id="IPR027433">
    <property type="entry name" value="Lipoxygenase_dom_3"/>
</dbReference>
<evidence type="ECO:0000256" key="13">
    <source>
        <dbReference type="RuleBase" id="RU003974"/>
    </source>
</evidence>
<feature type="domain" description="Lipoxygenase" evidence="16">
    <location>
        <begin position="170"/>
        <end position="869"/>
    </location>
</feature>
<keyword evidence="8 13" id="KW-0560">Oxidoreductase</keyword>
<sequence>MSLHLLDKAIKGIKGEKKVKIKGNVVLMKKNAFALPDVPGAVLDSVHELLGQKVSLQLISAVNGDPEKGMPAKLGKVAYLKKELVPKDLKDLLIAIKPNDSNFRVTFEWDEELGVPGAFIIKNCLNTEFYLKTLTLEDVPGYGELHFVCNSWVYPQGKYRTDRIFFSNQAYLPSETPAPLRLYREKELMNLRGDGTGELEEWDRVYDYDYYNDLGSKDAGHVLGGSTFPYPRRGRTGWLPAQKNGPSEILQLLDFTRRKVYVPRDEQFNHVKMPAFFAHSVKSQGHLVKSQSRLFLPSLWAVCNNSTDEFESFQEVLKLYEVGFEIPLIENIMQCIPSEFVKELAPKNGEAHFQFPMPQVIKEDKHAWRTDEEFAREMLAGVNPVIICRLPEFPPTSKLDPKDYGNQTSSITREHIENNDLEGLSIDEAMENNRLFILDYHDALMPYLRKINSTSTKTYATRTLLFLTKDGILKPLAIELSLPHPEKEEFGAISKVYTPAKYGVEGSIWQLAKAYVSVNDYGYHQLISHWLNTHAVIEPFVIAMNRQLSVVHPIYKLLHPHFRDTMCINAFARRTLINAGGIFEKLFFPGKFAMEFSSMIYKSWAFPEQALPVDLIKRGIAVEDSNSPHGLRLLIEDYPYAVDGLQIWSAIKTWVQDYCSCYYKTNEMVQTDTELQSWWKELREKGHGDKKDEAWWPKMQTLEELIEACTIIIWMASALHAAVNFGQYPYAGYFPNRPTMSRRFLPEPGTFEYQELEQNPEKVFLRTITAKPFALEAVSLIEILSRHSPDEVYLGQRDDDHKWTRDTRALEAFKKFGDKLVEIEKRIKEMNRLEHKWKNRVGPVKMPYTLLSPIKGKDLDMGIPNSISI</sequence>
<evidence type="ECO:0000256" key="9">
    <source>
        <dbReference type="ARBA" id="ARBA00023004"/>
    </source>
</evidence>
<keyword evidence="4 13" id="KW-0479">Metal-binding</keyword>
<evidence type="ECO:0000256" key="14">
    <source>
        <dbReference type="RuleBase" id="RU003975"/>
    </source>
</evidence>
<dbReference type="PROSITE" id="PS50095">
    <property type="entry name" value="PLAT"/>
    <property type="match status" value="1"/>
</dbReference>
<dbReference type="GO" id="GO:0006633">
    <property type="term" value="P:fatty acid biosynthetic process"/>
    <property type="evidence" value="ECO:0007669"/>
    <property type="project" value="UniProtKB-KW"/>
</dbReference>
<dbReference type="GO" id="GO:0031408">
    <property type="term" value="P:oxylipin biosynthetic process"/>
    <property type="evidence" value="ECO:0007669"/>
    <property type="project" value="UniProtKB-UniRule"/>
</dbReference>
<dbReference type="EC" id="1.13.11.-" evidence="14"/>
<dbReference type="UniPathway" id="UPA00382"/>
<dbReference type="Pfam" id="PF01477">
    <property type="entry name" value="PLAT"/>
    <property type="match status" value="1"/>
</dbReference>
<keyword evidence="7 13" id="KW-0223">Dioxygenase</keyword>
<feature type="domain" description="PLAT" evidence="15">
    <location>
        <begin position="31"/>
        <end position="167"/>
    </location>
</feature>